<feature type="transmembrane region" description="Helical" evidence="5">
    <location>
        <begin position="7"/>
        <end position="29"/>
    </location>
</feature>
<proteinExistence type="predicted"/>
<evidence type="ECO:0000256" key="3">
    <source>
        <dbReference type="ARBA" id="ARBA00022989"/>
    </source>
</evidence>
<dbReference type="Pfam" id="PF13564">
    <property type="entry name" value="DoxX_2"/>
    <property type="match status" value="1"/>
</dbReference>
<gene>
    <name evidence="6" type="ORF">RQM59_12570</name>
</gene>
<protein>
    <submittedName>
        <fullName evidence="6">DoxX family protein</fullName>
    </submittedName>
</protein>
<evidence type="ECO:0000256" key="2">
    <source>
        <dbReference type="ARBA" id="ARBA00022692"/>
    </source>
</evidence>
<evidence type="ECO:0000256" key="5">
    <source>
        <dbReference type="SAM" id="Phobius"/>
    </source>
</evidence>
<evidence type="ECO:0000313" key="7">
    <source>
        <dbReference type="Proteomes" id="UP001257277"/>
    </source>
</evidence>
<keyword evidence="4 5" id="KW-0472">Membrane</keyword>
<sequence length="120" mass="13206">MKKRDTIIYYVITALFSLMILAGAITYFVEYEMVSELFSALGVPASIVYPLAIAKILGVLAIWLIKHRVVKTLAYAGFAINLTAAIIAHVNAGDGEAFGPVIPLILLIISYIFYRKRVQA</sequence>
<keyword evidence="7" id="KW-1185">Reference proteome</keyword>
<dbReference type="Proteomes" id="UP001257277">
    <property type="component" value="Unassembled WGS sequence"/>
</dbReference>
<dbReference type="EMBL" id="JAVTTO010000004">
    <property type="protein sequence ID" value="MDT7833223.1"/>
    <property type="molecule type" value="Genomic_DNA"/>
</dbReference>
<organism evidence="6 7">
    <name type="scientific">Asprobacillus argus</name>
    <dbReference type="NCBI Taxonomy" id="3076534"/>
    <lineage>
        <taxon>Bacteria</taxon>
        <taxon>Pseudomonadati</taxon>
        <taxon>Bacteroidota</taxon>
        <taxon>Flavobacteriia</taxon>
        <taxon>Flavobacteriales</taxon>
        <taxon>Flavobacteriaceae</taxon>
        <taxon>Asprobacillus</taxon>
    </lineage>
</organism>
<name>A0ABU3LHY1_9FLAO</name>
<dbReference type="InterPro" id="IPR032808">
    <property type="entry name" value="DoxX"/>
</dbReference>
<comment type="caution">
    <text evidence="6">The sequence shown here is derived from an EMBL/GenBank/DDBJ whole genome shotgun (WGS) entry which is preliminary data.</text>
</comment>
<feature type="transmembrane region" description="Helical" evidence="5">
    <location>
        <begin position="72"/>
        <end position="91"/>
    </location>
</feature>
<evidence type="ECO:0000313" key="6">
    <source>
        <dbReference type="EMBL" id="MDT7833223.1"/>
    </source>
</evidence>
<evidence type="ECO:0000256" key="4">
    <source>
        <dbReference type="ARBA" id="ARBA00023136"/>
    </source>
</evidence>
<evidence type="ECO:0000256" key="1">
    <source>
        <dbReference type="ARBA" id="ARBA00004141"/>
    </source>
</evidence>
<comment type="subcellular location">
    <subcellularLocation>
        <location evidence="1">Membrane</location>
        <topology evidence="1">Multi-pass membrane protein</topology>
    </subcellularLocation>
</comment>
<dbReference type="RefSeq" id="WP_349242472.1">
    <property type="nucleotide sequence ID" value="NZ_JAVTTO010000004.1"/>
</dbReference>
<feature type="transmembrane region" description="Helical" evidence="5">
    <location>
        <begin position="41"/>
        <end position="65"/>
    </location>
</feature>
<accession>A0ABU3LHY1</accession>
<reference evidence="6 7" key="1">
    <citation type="submission" date="2023-09" db="EMBL/GenBank/DDBJ databases">
        <title>Novel taxa isolated from Blanes Bay.</title>
        <authorList>
            <person name="Rey-Velasco X."/>
            <person name="Lucena T."/>
        </authorList>
    </citation>
    <scope>NUCLEOTIDE SEQUENCE [LARGE SCALE GENOMIC DNA]</scope>
    <source>
        <strain evidence="6 7">S356</strain>
    </source>
</reference>
<keyword evidence="3 5" id="KW-1133">Transmembrane helix</keyword>
<feature type="transmembrane region" description="Helical" evidence="5">
    <location>
        <begin position="97"/>
        <end position="114"/>
    </location>
</feature>
<keyword evidence="2 5" id="KW-0812">Transmembrane</keyword>